<keyword evidence="3 4" id="KW-0687">Ribonucleoprotein</keyword>
<dbReference type="GO" id="GO:1990904">
    <property type="term" value="C:ribonucleoprotein complex"/>
    <property type="evidence" value="ECO:0007669"/>
    <property type="project" value="UniProtKB-KW"/>
</dbReference>
<comment type="similarity">
    <text evidence="1 4">Belongs to the bacterial ribosomal protein bL36 family.</text>
</comment>
<dbReference type="Proteomes" id="UP000034664">
    <property type="component" value="Unassembled WGS sequence"/>
</dbReference>
<dbReference type="InterPro" id="IPR035977">
    <property type="entry name" value="Ribosomal_bL36_sp"/>
</dbReference>
<protein>
    <recommendedName>
        <fullName evidence="4">Large ribosomal subunit protein bL36</fullName>
    </recommendedName>
</protein>
<dbReference type="InterPro" id="IPR000473">
    <property type="entry name" value="Ribosomal_bL36"/>
</dbReference>
<comment type="caution">
    <text evidence="6">The sequence shown here is derived from an EMBL/GenBank/DDBJ whole genome shotgun (WGS) entry which is preliminary data.</text>
</comment>
<feature type="compositionally biased region" description="Basic residues" evidence="5">
    <location>
        <begin position="20"/>
        <end position="40"/>
    </location>
</feature>
<evidence type="ECO:0000313" key="7">
    <source>
        <dbReference type="Proteomes" id="UP000034664"/>
    </source>
</evidence>
<feature type="region of interest" description="Disordered" evidence="5">
    <location>
        <begin position="1"/>
        <end position="40"/>
    </location>
</feature>
<gene>
    <name evidence="4" type="primary">rpmJ</name>
    <name evidence="6" type="ORF">UU14_C0019G0016</name>
</gene>
<evidence type="ECO:0000256" key="4">
    <source>
        <dbReference type="HAMAP-Rule" id="MF_00251"/>
    </source>
</evidence>
<dbReference type="GO" id="GO:0003735">
    <property type="term" value="F:structural constituent of ribosome"/>
    <property type="evidence" value="ECO:0007669"/>
    <property type="project" value="InterPro"/>
</dbReference>
<evidence type="ECO:0000256" key="5">
    <source>
        <dbReference type="SAM" id="MobiDB-lite"/>
    </source>
</evidence>
<feature type="compositionally biased region" description="Basic and acidic residues" evidence="5">
    <location>
        <begin position="10"/>
        <end position="19"/>
    </location>
</feature>
<evidence type="ECO:0000313" key="6">
    <source>
        <dbReference type="EMBL" id="KKR71771.1"/>
    </source>
</evidence>
<accession>A0A0G0TAE7</accession>
<dbReference type="GO" id="GO:0006412">
    <property type="term" value="P:translation"/>
    <property type="evidence" value="ECO:0007669"/>
    <property type="project" value="UniProtKB-UniRule"/>
</dbReference>
<evidence type="ECO:0000256" key="1">
    <source>
        <dbReference type="ARBA" id="ARBA00007645"/>
    </source>
</evidence>
<name>A0A0G0TAE7_9BACT</name>
<proteinExistence type="inferred from homology"/>
<dbReference type="AlphaFoldDB" id="A0A0G0TAE7"/>
<evidence type="ECO:0000256" key="3">
    <source>
        <dbReference type="ARBA" id="ARBA00023274"/>
    </source>
</evidence>
<dbReference type="Pfam" id="PF00444">
    <property type="entry name" value="Ribosomal_L36"/>
    <property type="match status" value="1"/>
</dbReference>
<dbReference type="EMBL" id="LBZM01000019">
    <property type="protein sequence ID" value="KKR71771.1"/>
    <property type="molecule type" value="Genomic_DNA"/>
</dbReference>
<reference evidence="6 7" key="1">
    <citation type="journal article" date="2015" name="Nature">
        <title>rRNA introns, odd ribosomes, and small enigmatic genomes across a large radiation of phyla.</title>
        <authorList>
            <person name="Brown C.T."/>
            <person name="Hug L.A."/>
            <person name="Thomas B.C."/>
            <person name="Sharon I."/>
            <person name="Castelle C.J."/>
            <person name="Singh A."/>
            <person name="Wilkins M.J."/>
            <person name="Williams K.H."/>
            <person name="Banfield J.F."/>
        </authorList>
    </citation>
    <scope>NUCLEOTIDE SEQUENCE [LARGE SCALE GENOMIC DNA]</scope>
</reference>
<organism evidence="6 7">
    <name type="scientific">Candidatus Roizmanbacteria bacterium GW2011_GWB1_40_7</name>
    <dbReference type="NCBI Taxonomy" id="1618482"/>
    <lineage>
        <taxon>Bacteria</taxon>
        <taxon>Candidatus Roizmaniibacteriota</taxon>
    </lineage>
</organism>
<evidence type="ECO:0000256" key="2">
    <source>
        <dbReference type="ARBA" id="ARBA00022980"/>
    </source>
</evidence>
<keyword evidence="2 4" id="KW-0689">Ribosomal protein</keyword>
<sequence>MKVKNSLSDSDPKKGDKIVMRRGKLFRINKRNPRRKARQG</sequence>
<dbReference type="SUPFAM" id="SSF57840">
    <property type="entry name" value="Ribosomal protein L36"/>
    <property type="match status" value="1"/>
</dbReference>
<dbReference type="GO" id="GO:0005840">
    <property type="term" value="C:ribosome"/>
    <property type="evidence" value="ECO:0007669"/>
    <property type="project" value="UniProtKB-KW"/>
</dbReference>
<dbReference type="HAMAP" id="MF_00251">
    <property type="entry name" value="Ribosomal_bL36"/>
    <property type="match status" value="1"/>
</dbReference>